<gene>
    <name evidence="1" type="ORF">Mal33_24190</name>
</gene>
<protein>
    <submittedName>
        <fullName evidence="1">Uncharacterized protein</fullName>
    </submittedName>
</protein>
<sequence>MDAPSCGEHVLQQQLEVHRTVDKGHGRVEIRVIETSNRFVRHIDWPDFSQAIRLTRTRILGVVRHSEISDAITSVDRERADACDLLKLFDVTGESRTAFTGFATL</sequence>
<dbReference type="EMBL" id="CP036318">
    <property type="protein sequence ID" value="QDV56429.1"/>
    <property type="molecule type" value="Genomic_DNA"/>
</dbReference>
<accession>A0A518ITL2</accession>
<evidence type="ECO:0000313" key="1">
    <source>
        <dbReference type="EMBL" id="QDV56429.1"/>
    </source>
</evidence>
<evidence type="ECO:0000313" key="2">
    <source>
        <dbReference type="Proteomes" id="UP000316770"/>
    </source>
</evidence>
<keyword evidence="2" id="KW-1185">Reference proteome</keyword>
<dbReference type="AlphaFoldDB" id="A0A518ITL2"/>
<dbReference type="Proteomes" id="UP000316770">
    <property type="component" value="Chromosome"/>
</dbReference>
<name>A0A518ITL2_9BACT</name>
<dbReference type="RefSeq" id="WP_145284863.1">
    <property type="nucleotide sequence ID" value="NZ_CP036318.1"/>
</dbReference>
<organism evidence="1 2">
    <name type="scientific">Rosistilla oblonga</name>
    <dbReference type="NCBI Taxonomy" id="2527990"/>
    <lineage>
        <taxon>Bacteria</taxon>
        <taxon>Pseudomonadati</taxon>
        <taxon>Planctomycetota</taxon>
        <taxon>Planctomycetia</taxon>
        <taxon>Pirellulales</taxon>
        <taxon>Pirellulaceae</taxon>
        <taxon>Rosistilla</taxon>
    </lineage>
</organism>
<reference evidence="1 2" key="1">
    <citation type="submission" date="2019-02" db="EMBL/GenBank/DDBJ databases">
        <title>Deep-cultivation of Planctomycetes and their phenomic and genomic characterization uncovers novel biology.</title>
        <authorList>
            <person name="Wiegand S."/>
            <person name="Jogler M."/>
            <person name="Boedeker C."/>
            <person name="Pinto D."/>
            <person name="Vollmers J."/>
            <person name="Rivas-Marin E."/>
            <person name="Kohn T."/>
            <person name="Peeters S.H."/>
            <person name="Heuer A."/>
            <person name="Rast P."/>
            <person name="Oberbeckmann S."/>
            <person name="Bunk B."/>
            <person name="Jeske O."/>
            <person name="Meyerdierks A."/>
            <person name="Storesund J.E."/>
            <person name="Kallscheuer N."/>
            <person name="Luecker S."/>
            <person name="Lage O.M."/>
            <person name="Pohl T."/>
            <person name="Merkel B.J."/>
            <person name="Hornburger P."/>
            <person name="Mueller R.-W."/>
            <person name="Bruemmer F."/>
            <person name="Labrenz M."/>
            <person name="Spormann A.M."/>
            <person name="Op den Camp H."/>
            <person name="Overmann J."/>
            <person name="Amann R."/>
            <person name="Jetten M.S.M."/>
            <person name="Mascher T."/>
            <person name="Medema M.H."/>
            <person name="Devos D.P."/>
            <person name="Kaster A.-K."/>
            <person name="Ovreas L."/>
            <person name="Rohde M."/>
            <person name="Galperin M.Y."/>
            <person name="Jogler C."/>
        </authorList>
    </citation>
    <scope>NUCLEOTIDE SEQUENCE [LARGE SCALE GENOMIC DNA]</scope>
    <source>
        <strain evidence="1 2">Mal33</strain>
    </source>
</reference>
<proteinExistence type="predicted"/>